<evidence type="ECO:0000256" key="5">
    <source>
        <dbReference type="ARBA" id="ARBA00023065"/>
    </source>
</evidence>
<dbReference type="InterPro" id="IPR000182">
    <property type="entry name" value="GNAT_dom"/>
</dbReference>
<dbReference type="AlphaFoldDB" id="A0A0J8U2H1"/>
<dbReference type="InterPro" id="IPR016181">
    <property type="entry name" value="Acyl_CoA_acyltransferase"/>
</dbReference>
<evidence type="ECO:0000313" key="11">
    <source>
        <dbReference type="EMBL" id="KMV15402.1"/>
    </source>
</evidence>
<keyword evidence="6" id="KW-0472">Membrane</keyword>
<protein>
    <submittedName>
        <fullName evidence="11">Acetyltransferase</fullName>
    </submittedName>
</protein>
<gene>
    <name evidence="11" type="ORF">ACT17_25550</name>
</gene>
<dbReference type="GO" id="GO:0016747">
    <property type="term" value="F:acyltransferase activity, transferring groups other than amino-acyl groups"/>
    <property type="evidence" value="ECO:0007669"/>
    <property type="project" value="InterPro"/>
</dbReference>
<dbReference type="EMBL" id="LFOD01000031">
    <property type="protein sequence ID" value="KMV15402.1"/>
    <property type="molecule type" value="Genomic_DNA"/>
</dbReference>
<evidence type="ECO:0000313" key="12">
    <source>
        <dbReference type="Proteomes" id="UP000037594"/>
    </source>
</evidence>
<proteinExistence type="predicted"/>
<name>A0A0J8U2H1_9MYCO</name>
<evidence type="ECO:0000256" key="7">
    <source>
        <dbReference type="ARBA" id="ARBA00023286"/>
    </source>
</evidence>
<dbReference type="GO" id="GO:0005221">
    <property type="term" value="F:intracellularly cyclic nucleotide-activated monoatomic cation channel activity"/>
    <property type="evidence" value="ECO:0007669"/>
    <property type="project" value="InterPro"/>
</dbReference>
<evidence type="ECO:0000256" key="8">
    <source>
        <dbReference type="ARBA" id="ARBA00023303"/>
    </source>
</evidence>
<dbReference type="Gene3D" id="2.60.120.10">
    <property type="entry name" value="Jelly Rolls"/>
    <property type="match status" value="1"/>
</dbReference>
<dbReference type="PANTHER" id="PTHR45638:SF11">
    <property type="entry name" value="CYCLIC NUCLEOTIDE-GATED CATION CHANNEL SUBUNIT A"/>
    <property type="match status" value="1"/>
</dbReference>
<keyword evidence="7" id="KW-1071">Ligand-gated ion channel</keyword>
<dbReference type="Proteomes" id="UP000037594">
    <property type="component" value="Unassembled WGS sequence"/>
</dbReference>
<dbReference type="Pfam" id="PF00027">
    <property type="entry name" value="cNMP_binding"/>
    <property type="match status" value="1"/>
</dbReference>
<dbReference type="OrthoDB" id="190266at2"/>
<feature type="domain" description="N-acetyltransferase" evidence="10">
    <location>
        <begin position="153"/>
        <end position="317"/>
    </location>
</feature>
<dbReference type="SUPFAM" id="SSF55729">
    <property type="entry name" value="Acyl-CoA N-acyltransferases (Nat)"/>
    <property type="match status" value="1"/>
</dbReference>
<reference evidence="11 12" key="1">
    <citation type="submission" date="2015-06" db="EMBL/GenBank/DDBJ databases">
        <title>Genome sequence of Mycobacterium conceptionense strain MLE.</title>
        <authorList>
            <person name="Greninger A.L."/>
            <person name="Cunningham G."/>
            <person name="Chiu C.Y."/>
            <person name="Miller S."/>
        </authorList>
    </citation>
    <scope>NUCLEOTIDE SEQUENCE [LARGE SCALE GENOMIC DNA]</scope>
    <source>
        <strain evidence="11 12">MLE</strain>
    </source>
</reference>
<sequence>MADLTEISADDLAALEFFAGCRPSVLAPLTALLRPMSAVPGQVLIRQGDPALTFMLIASGRTRVVHAGPDGQAVVADLEPGLIVGEIALLRDAARTATVTALEPVSGWVGDRDAFEVILHLPGMFDRLVRIARQRLAGFITPIPVQLRNGDWLYLRPVLPGDVERTLNGPVEFSSETLYRRFQSVRKPTKALLEYLFEVDYADHFVWVMTEGALGPVVADARVVREGHDATTAEVAFTVGDDYQGRGIGTFLMDVLVVSANYLGIERFTARVLSDNYAMRRILDRLGAVWEREDLGVVLTDVAVPAVDTLSLQPELEAKIRDVTRQVIRAVSQ</sequence>
<dbReference type="RefSeq" id="WP_019346379.1">
    <property type="nucleotide sequence ID" value="NZ_AGSZ01000387.1"/>
</dbReference>
<dbReference type="GO" id="GO:0044877">
    <property type="term" value="F:protein-containing complex binding"/>
    <property type="evidence" value="ECO:0007669"/>
    <property type="project" value="TreeGrafter"/>
</dbReference>
<keyword evidence="4" id="KW-1133">Transmembrane helix</keyword>
<dbReference type="CDD" id="cd00038">
    <property type="entry name" value="CAP_ED"/>
    <property type="match status" value="1"/>
</dbReference>
<dbReference type="SMART" id="SM00100">
    <property type="entry name" value="cNMP"/>
    <property type="match status" value="1"/>
</dbReference>
<evidence type="ECO:0000256" key="2">
    <source>
        <dbReference type="ARBA" id="ARBA00022448"/>
    </source>
</evidence>
<keyword evidence="2" id="KW-0813">Transport</keyword>
<dbReference type="Gene3D" id="3.40.630.30">
    <property type="match status" value="1"/>
</dbReference>
<keyword evidence="5" id="KW-0406">Ion transport</keyword>
<keyword evidence="11" id="KW-0808">Transferase</keyword>
<keyword evidence="8" id="KW-0407">Ion channel</keyword>
<dbReference type="GO" id="GO:0016020">
    <property type="term" value="C:membrane"/>
    <property type="evidence" value="ECO:0007669"/>
    <property type="project" value="UniProtKB-SubCell"/>
</dbReference>
<dbReference type="PROSITE" id="PS00889">
    <property type="entry name" value="CNMP_BINDING_2"/>
    <property type="match status" value="1"/>
</dbReference>
<organism evidence="11 12">
    <name type="scientific">Mycolicibacterium conceptionense</name>
    <dbReference type="NCBI Taxonomy" id="451644"/>
    <lineage>
        <taxon>Bacteria</taxon>
        <taxon>Bacillati</taxon>
        <taxon>Actinomycetota</taxon>
        <taxon>Actinomycetes</taxon>
        <taxon>Mycobacteriales</taxon>
        <taxon>Mycobacteriaceae</taxon>
        <taxon>Mycolicibacterium</taxon>
    </lineage>
</organism>
<evidence type="ECO:0000256" key="3">
    <source>
        <dbReference type="ARBA" id="ARBA00022692"/>
    </source>
</evidence>
<accession>A0A0J8U2H1</accession>
<dbReference type="InterPro" id="IPR018490">
    <property type="entry name" value="cNMP-bd_dom_sf"/>
</dbReference>
<evidence type="ECO:0000256" key="4">
    <source>
        <dbReference type="ARBA" id="ARBA00022989"/>
    </source>
</evidence>
<evidence type="ECO:0000259" key="9">
    <source>
        <dbReference type="PROSITE" id="PS50042"/>
    </source>
</evidence>
<dbReference type="Pfam" id="PF13302">
    <property type="entry name" value="Acetyltransf_3"/>
    <property type="match status" value="1"/>
</dbReference>
<dbReference type="PANTHER" id="PTHR45638">
    <property type="entry name" value="CYCLIC NUCLEOTIDE-GATED CATION CHANNEL SUBUNIT A"/>
    <property type="match status" value="1"/>
</dbReference>
<comment type="subcellular location">
    <subcellularLocation>
        <location evidence="1">Membrane</location>
        <topology evidence="1">Multi-pass membrane protein</topology>
    </subcellularLocation>
</comment>
<comment type="caution">
    <text evidence="11">The sequence shown here is derived from an EMBL/GenBank/DDBJ whole genome shotgun (WGS) entry which is preliminary data.</text>
</comment>
<dbReference type="PROSITE" id="PS50042">
    <property type="entry name" value="CNMP_BINDING_3"/>
    <property type="match status" value="1"/>
</dbReference>
<dbReference type="SUPFAM" id="SSF51206">
    <property type="entry name" value="cAMP-binding domain-like"/>
    <property type="match status" value="1"/>
</dbReference>
<feature type="domain" description="Cyclic nucleotide-binding" evidence="9">
    <location>
        <begin position="17"/>
        <end position="119"/>
    </location>
</feature>
<evidence type="ECO:0000256" key="1">
    <source>
        <dbReference type="ARBA" id="ARBA00004141"/>
    </source>
</evidence>
<evidence type="ECO:0000256" key="6">
    <source>
        <dbReference type="ARBA" id="ARBA00023136"/>
    </source>
</evidence>
<dbReference type="PATRIC" id="fig|451644.5.peg.5261"/>
<dbReference type="InterPro" id="IPR018488">
    <property type="entry name" value="cNMP-bd_CS"/>
</dbReference>
<dbReference type="InterPro" id="IPR014710">
    <property type="entry name" value="RmlC-like_jellyroll"/>
</dbReference>
<dbReference type="InterPro" id="IPR050866">
    <property type="entry name" value="CNG_cation_channel"/>
</dbReference>
<keyword evidence="3" id="KW-0812">Transmembrane</keyword>
<dbReference type="InterPro" id="IPR000595">
    <property type="entry name" value="cNMP-bd_dom"/>
</dbReference>
<evidence type="ECO:0000259" key="10">
    <source>
        <dbReference type="PROSITE" id="PS51186"/>
    </source>
</evidence>
<dbReference type="PROSITE" id="PS51186">
    <property type="entry name" value="GNAT"/>
    <property type="match status" value="1"/>
</dbReference>